<keyword evidence="3" id="KW-0963">Cytoplasm</keyword>
<evidence type="ECO:0000256" key="5">
    <source>
        <dbReference type="ARBA" id="ARBA00022695"/>
    </source>
</evidence>
<evidence type="ECO:0000313" key="10">
    <source>
        <dbReference type="Proteomes" id="UP000231987"/>
    </source>
</evidence>
<comment type="pathway">
    <text evidence="2">Carbohydrate metabolism.</text>
</comment>
<dbReference type="GO" id="GO:0005737">
    <property type="term" value="C:cytoplasm"/>
    <property type="evidence" value="ECO:0007669"/>
    <property type="project" value="InterPro"/>
</dbReference>
<evidence type="ECO:0000256" key="2">
    <source>
        <dbReference type="ARBA" id="ARBA00005007"/>
    </source>
</evidence>
<accession>A0A2J0YSE2</accession>
<evidence type="ECO:0000256" key="4">
    <source>
        <dbReference type="ARBA" id="ARBA00022679"/>
    </source>
</evidence>
<comment type="caution">
    <text evidence="9">The sequence shown here is derived from an EMBL/GenBank/DDBJ whole genome shotgun (WGS) entry which is preliminary data.</text>
</comment>
<evidence type="ECO:0000256" key="1">
    <source>
        <dbReference type="ARBA" id="ARBA00001107"/>
    </source>
</evidence>
<keyword evidence="5 9" id="KW-0548">Nucleotidyltransferase</keyword>
<reference evidence="9 10" key="1">
    <citation type="submission" date="2017-06" db="EMBL/GenBank/DDBJ databases">
        <title>Ensifer strains isolated from leguminous trees and herbs display diverse denitrification phenotypes with some acting as strong N2O sinks.</title>
        <authorList>
            <person name="Woliy K."/>
            <person name="Mania D."/>
            <person name="Bakken L.R."/>
            <person name="Frostegard A."/>
        </authorList>
    </citation>
    <scope>NUCLEOTIDE SEQUENCE [LARGE SCALE GENOMIC DNA]</scope>
    <source>
        <strain evidence="9 10">AC50a</strain>
    </source>
</reference>
<feature type="non-terminal residue" evidence="9">
    <location>
        <position position="125"/>
    </location>
</feature>
<feature type="domain" description="Galactose-1-phosphate uridyl transferase N-terminal" evidence="8">
    <location>
        <begin position="1"/>
        <end position="121"/>
    </location>
</feature>
<evidence type="ECO:0000256" key="6">
    <source>
        <dbReference type="ARBA" id="ARBA00023144"/>
    </source>
</evidence>
<keyword evidence="6" id="KW-0299">Galactose metabolism</keyword>
<evidence type="ECO:0000256" key="7">
    <source>
        <dbReference type="ARBA" id="ARBA00023277"/>
    </source>
</evidence>
<dbReference type="EMBL" id="NJGD01000194">
    <property type="protein sequence ID" value="PJR05764.1"/>
    <property type="molecule type" value="Genomic_DNA"/>
</dbReference>
<dbReference type="PANTHER" id="PTHR39191">
    <property type="entry name" value="GALACTOSE-1-PHOSPHATE URIDYLYLTRANSFERASE"/>
    <property type="match status" value="1"/>
</dbReference>
<evidence type="ECO:0000256" key="3">
    <source>
        <dbReference type="ARBA" id="ARBA00022490"/>
    </source>
</evidence>
<dbReference type="PANTHER" id="PTHR39191:SF1">
    <property type="entry name" value="DUF4922 DOMAIN-CONTAINING PROTEIN"/>
    <property type="match status" value="1"/>
</dbReference>
<evidence type="ECO:0000313" key="9">
    <source>
        <dbReference type="EMBL" id="PJR05764.1"/>
    </source>
</evidence>
<name>A0A2J0YSE2_RHIML</name>
<dbReference type="Proteomes" id="UP000231987">
    <property type="component" value="Unassembled WGS sequence"/>
</dbReference>
<evidence type="ECO:0000259" key="8">
    <source>
        <dbReference type="Pfam" id="PF01087"/>
    </source>
</evidence>
<dbReference type="GO" id="GO:0006012">
    <property type="term" value="P:galactose metabolic process"/>
    <property type="evidence" value="ECO:0007669"/>
    <property type="project" value="UniProtKB-KW"/>
</dbReference>
<protein>
    <submittedName>
        <fullName evidence="9">Galactose-1-phosphate uridylyltransferase</fullName>
        <ecNumber evidence="9">2.7.7.12</ecNumber>
    </submittedName>
</protein>
<dbReference type="Pfam" id="PF01087">
    <property type="entry name" value="GalP_UDP_transf"/>
    <property type="match status" value="1"/>
</dbReference>
<dbReference type="GO" id="GO:0008108">
    <property type="term" value="F:UDP-glucose:hexose-1-phosphate uridylyltransferase activity"/>
    <property type="evidence" value="ECO:0007669"/>
    <property type="project" value="UniProtKB-EC"/>
</dbReference>
<dbReference type="InterPro" id="IPR005849">
    <property type="entry name" value="GalP_Utransf_N"/>
</dbReference>
<keyword evidence="7" id="KW-0119">Carbohydrate metabolism</keyword>
<gene>
    <name evidence="9" type="ORF">CEJ86_33890</name>
</gene>
<organism evidence="9 10">
    <name type="scientific">Rhizobium meliloti</name>
    <name type="common">Ensifer meliloti</name>
    <name type="synonym">Sinorhizobium meliloti</name>
    <dbReference type="NCBI Taxonomy" id="382"/>
    <lineage>
        <taxon>Bacteria</taxon>
        <taxon>Pseudomonadati</taxon>
        <taxon>Pseudomonadota</taxon>
        <taxon>Alphaproteobacteria</taxon>
        <taxon>Hyphomicrobiales</taxon>
        <taxon>Rhizobiaceae</taxon>
        <taxon>Sinorhizobium/Ensifer group</taxon>
        <taxon>Sinorhizobium</taxon>
    </lineage>
</organism>
<dbReference type="InterPro" id="IPR000766">
    <property type="entry name" value="GalP_uridyl_Trfase_II"/>
</dbReference>
<keyword evidence="4 9" id="KW-0808">Transferase</keyword>
<proteinExistence type="predicted"/>
<dbReference type="EC" id="2.7.7.12" evidence="9"/>
<dbReference type="AlphaFoldDB" id="A0A2J0YSE2"/>
<sequence>ATDYFFDLSKKNDYIKTRAIAKNIKFPAESAYGELEITINLSKPEKDPKQIAAEREAAKVDYPTCMLCMENEGYRGRLNYPARTNHRIIRMNLDGESWGFQYSPYAYYNEHSIILSEQHRPMKIS</sequence>
<feature type="non-terminal residue" evidence="9">
    <location>
        <position position="1"/>
    </location>
</feature>
<comment type="catalytic activity">
    <reaction evidence="1">
        <text>alpha-D-galactose 1-phosphate + UDP-alpha-D-glucose = alpha-D-glucose 1-phosphate + UDP-alpha-D-galactose</text>
        <dbReference type="Rhea" id="RHEA:13989"/>
        <dbReference type="ChEBI" id="CHEBI:58336"/>
        <dbReference type="ChEBI" id="CHEBI:58601"/>
        <dbReference type="ChEBI" id="CHEBI:58885"/>
        <dbReference type="ChEBI" id="CHEBI:66914"/>
        <dbReference type="EC" id="2.7.7.12"/>
    </reaction>
</comment>